<keyword evidence="10" id="KW-0456">Lyase</keyword>
<dbReference type="PROSITE" id="PS51959">
    <property type="entry name" value="ENDOU"/>
    <property type="match status" value="1"/>
</dbReference>
<dbReference type="Pfam" id="PF09412">
    <property type="entry name" value="XendoU"/>
    <property type="match status" value="1"/>
</dbReference>
<evidence type="ECO:0000256" key="7">
    <source>
        <dbReference type="ARBA" id="ARBA00022801"/>
    </source>
</evidence>
<comment type="cofactor">
    <cofactor evidence="1">
        <name>Mn(2+)</name>
        <dbReference type="ChEBI" id="CHEBI:29035"/>
    </cofactor>
</comment>
<dbReference type="InterPro" id="IPR039787">
    <property type="entry name" value="ENDOU"/>
</dbReference>
<evidence type="ECO:0000256" key="4">
    <source>
        <dbReference type="ARBA" id="ARBA00022722"/>
    </source>
</evidence>
<keyword evidence="8" id="KW-0694">RNA-binding</keyword>
<dbReference type="GO" id="GO:0016787">
    <property type="term" value="F:hydrolase activity"/>
    <property type="evidence" value="ECO:0007669"/>
    <property type="project" value="UniProtKB-KW"/>
</dbReference>
<comment type="subunit">
    <text evidence="3">Monomer.</text>
</comment>
<sequence length="468" mass="53871">MSGKVFESYFREIYSDLSVTAEESDAIKDKLEESNIPPDKLVWLRSSAFRIGCQYLSDDNDSNINLLKCINRVVHAIEDTCMGPTVEAENESFSEEAVEELYRTLFTDLVVDSEENQELFEFFRGDNRPPEDKFVWTRASAFRMGVEFLGEDRDTNVSLLKCINSIVHALEMTCMKPKPYELKADIPEDMSDMSLAEALQTLWDLDLNRLTPGEDYQINVQEGKKAYWKEDKAEDPLFTFVDRSAFRRPTYKAFIALLDNYTAETGVREAVTYEERKENWSFLRAIMESGPMQFCHKYCMSKNPDVPSDRDEFMKMLNNMWFGIYRRGGSGGDSSGFEHVFAGELKNGKVSGFHNWVYYYLEEKKGNVDYRGYIYPRSYSDAETNANDHVLTLQFEWQGVLKNVGTSFIGVSPEFEMALYTMCFFAGEKENIFDLDTGSDVFKLNCKVYTMGSDKIGTSYVETMGHED</sequence>
<dbReference type="SUPFAM" id="SSF142877">
    <property type="entry name" value="EndoU-like"/>
    <property type="match status" value="1"/>
</dbReference>
<dbReference type="Proteomes" id="UP001054902">
    <property type="component" value="Unassembled WGS sequence"/>
</dbReference>
<dbReference type="AlphaFoldDB" id="A0AAD3CPG5"/>
<dbReference type="EMBL" id="BLLK01000038">
    <property type="protein sequence ID" value="GFH49752.1"/>
    <property type="molecule type" value="Genomic_DNA"/>
</dbReference>
<evidence type="ECO:0000313" key="13">
    <source>
        <dbReference type="Proteomes" id="UP001054902"/>
    </source>
</evidence>
<keyword evidence="5" id="KW-0479">Metal-binding</keyword>
<evidence type="ECO:0000256" key="6">
    <source>
        <dbReference type="ARBA" id="ARBA00022759"/>
    </source>
</evidence>
<organism evidence="12 13">
    <name type="scientific">Chaetoceros tenuissimus</name>
    <dbReference type="NCBI Taxonomy" id="426638"/>
    <lineage>
        <taxon>Eukaryota</taxon>
        <taxon>Sar</taxon>
        <taxon>Stramenopiles</taxon>
        <taxon>Ochrophyta</taxon>
        <taxon>Bacillariophyta</taxon>
        <taxon>Coscinodiscophyceae</taxon>
        <taxon>Chaetocerotophycidae</taxon>
        <taxon>Chaetocerotales</taxon>
        <taxon>Chaetocerotaceae</taxon>
        <taxon>Chaetoceros</taxon>
    </lineage>
</organism>
<name>A0AAD3CPG5_9STRA</name>
<evidence type="ECO:0000259" key="11">
    <source>
        <dbReference type="PROSITE" id="PS51959"/>
    </source>
</evidence>
<dbReference type="GO" id="GO:0016829">
    <property type="term" value="F:lyase activity"/>
    <property type="evidence" value="ECO:0007669"/>
    <property type="project" value="UniProtKB-KW"/>
</dbReference>
<dbReference type="InterPro" id="IPR037227">
    <property type="entry name" value="EndoU-like"/>
</dbReference>
<evidence type="ECO:0000256" key="5">
    <source>
        <dbReference type="ARBA" id="ARBA00022723"/>
    </source>
</evidence>
<dbReference type="GO" id="GO:0004521">
    <property type="term" value="F:RNA endonuclease activity"/>
    <property type="evidence" value="ECO:0007669"/>
    <property type="project" value="InterPro"/>
</dbReference>
<gene>
    <name evidence="12" type="ORF">CTEN210_06228</name>
</gene>
<reference evidence="12 13" key="1">
    <citation type="journal article" date="2021" name="Sci. Rep.">
        <title>The genome of the diatom Chaetoceros tenuissimus carries an ancient integrated fragment of an extant virus.</title>
        <authorList>
            <person name="Hongo Y."/>
            <person name="Kimura K."/>
            <person name="Takaki Y."/>
            <person name="Yoshida Y."/>
            <person name="Baba S."/>
            <person name="Kobayashi G."/>
            <person name="Nagasaki K."/>
            <person name="Hano T."/>
            <person name="Tomaru Y."/>
        </authorList>
    </citation>
    <scope>NUCLEOTIDE SEQUENCE [LARGE SCALE GENOMIC DNA]</scope>
    <source>
        <strain evidence="12 13">NIES-3715</strain>
    </source>
</reference>
<comment type="caution">
    <text evidence="12">The sequence shown here is derived from an EMBL/GenBank/DDBJ whole genome shotgun (WGS) entry which is preliminary data.</text>
</comment>
<keyword evidence="9" id="KW-0464">Manganese</keyword>
<keyword evidence="13" id="KW-1185">Reference proteome</keyword>
<accession>A0AAD3CPG5</accession>
<keyword evidence="7" id="KW-0378">Hydrolase</keyword>
<evidence type="ECO:0000256" key="10">
    <source>
        <dbReference type="ARBA" id="ARBA00023239"/>
    </source>
</evidence>
<keyword evidence="4" id="KW-0540">Nuclease</keyword>
<evidence type="ECO:0000256" key="1">
    <source>
        <dbReference type="ARBA" id="ARBA00001936"/>
    </source>
</evidence>
<dbReference type="CDD" id="cd21159">
    <property type="entry name" value="XendoU"/>
    <property type="match status" value="1"/>
</dbReference>
<dbReference type="PANTHER" id="PTHR12439">
    <property type="entry name" value="PLACENTAL PROTEIN 11-RELATED"/>
    <property type="match status" value="1"/>
</dbReference>
<dbReference type="PANTHER" id="PTHR12439:SF11">
    <property type="entry name" value="URIDYLATE-SPECIFIC ENDORIBONUCLEASE"/>
    <property type="match status" value="1"/>
</dbReference>
<proteinExistence type="inferred from homology"/>
<evidence type="ECO:0000256" key="2">
    <source>
        <dbReference type="ARBA" id="ARBA00010168"/>
    </source>
</evidence>
<evidence type="ECO:0000256" key="9">
    <source>
        <dbReference type="ARBA" id="ARBA00023211"/>
    </source>
</evidence>
<dbReference type="InterPro" id="IPR018998">
    <property type="entry name" value="EndoU_C"/>
</dbReference>
<feature type="domain" description="EndoU" evidence="11">
    <location>
        <begin position="191"/>
        <end position="465"/>
    </location>
</feature>
<comment type="similarity">
    <text evidence="2">Belongs to the ENDOU family.</text>
</comment>
<evidence type="ECO:0000256" key="8">
    <source>
        <dbReference type="ARBA" id="ARBA00022884"/>
    </source>
</evidence>
<keyword evidence="6" id="KW-0255">Endonuclease</keyword>
<evidence type="ECO:0000313" key="12">
    <source>
        <dbReference type="EMBL" id="GFH49752.1"/>
    </source>
</evidence>
<dbReference type="GO" id="GO:0003723">
    <property type="term" value="F:RNA binding"/>
    <property type="evidence" value="ECO:0007669"/>
    <property type="project" value="UniProtKB-KW"/>
</dbReference>
<dbReference type="GO" id="GO:0046872">
    <property type="term" value="F:metal ion binding"/>
    <property type="evidence" value="ECO:0007669"/>
    <property type="project" value="UniProtKB-KW"/>
</dbReference>
<protein>
    <submittedName>
        <fullName evidence="12">Poly(U)-specific endoribonuclease</fullName>
    </submittedName>
</protein>
<evidence type="ECO:0000256" key="3">
    <source>
        <dbReference type="ARBA" id="ARBA00011245"/>
    </source>
</evidence>